<dbReference type="Pfam" id="PF12770">
    <property type="entry name" value="CHAT"/>
    <property type="match status" value="1"/>
</dbReference>
<protein>
    <submittedName>
        <fullName evidence="4">CHAT domain-containing protein</fullName>
    </submittedName>
</protein>
<dbReference type="InterPro" id="IPR041664">
    <property type="entry name" value="AAA_16"/>
</dbReference>
<evidence type="ECO:0000256" key="1">
    <source>
        <dbReference type="SAM" id="MobiDB-lite"/>
    </source>
</evidence>
<dbReference type="Pfam" id="PF13191">
    <property type="entry name" value="AAA_16"/>
    <property type="match status" value="1"/>
</dbReference>
<dbReference type="SMART" id="SM00028">
    <property type="entry name" value="TPR"/>
    <property type="match status" value="7"/>
</dbReference>
<gene>
    <name evidence="4" type="ORF">BECKFW1821C_GA0114237_102443</name>
</gene>
<dbReference type="PANTHER" id="PTHR10098:SF106">
    <property type="entry name" value="TETRATRICOPEPTIDE REPEAT PROTEIN 28-LIKE PROTEIN"/>
    <property type="match status" value="1"/>
</dbReference>
<reference evidence="4" key="1">
    <citation type="submission" date="2019-02" db="EMBL/GenBank/DDBJ databases">
        <authorList>
            <person name="Gruber-Vodicka R. H."/>
            <person name="Seah K. B. B."/>
        </authorList>
    </citation>
    <scope>NUCLEOTIDE SEQUENCE</scope>
    <source>
        <strain evidence="4">BECK_BZ131</strain>
    </source>
</reference>
<dbReference type="InterPro" id="IPR019734">
    <property type="entry name" value="TPR_rpt"/>
</dbReference>
<feature type="region of interest" description="Disordered" evidence="1">
    <location>
        <begin position="1270"/>
        <end position="1307"/>
    </location>
</feature>
<organism evidence="4">
    <name type="scientific">Candidatus Kentrum sp. FW</name>
    <dbReference type="NCBI Taxonomy" id="2126338"/>
    <lineage>
        <taxon>Bacteria</taxon>
        <taxon>Pseudomonadati</taxon>
        <taxon>Pseudomonadota</taxon>
        <taxon>Gammaproteobacteria</taxon>
        <taxon>Candidatus Kentrum</taxon>
    </lineage>
</organism>
<dbReference type="Gene3D" id="3.40.50.300">
    <property type="entry name" value="P-loop containing nucleotide triphosphate hydrolases"/>
    <property type="match status" value="1"/>
</dbReference>
<evidence type="ECO:0000259" key="3">
    <source>
        <dbReference type="Pfam" id="PF13191"/>
    </source>
</evidence>
<feature type="compositionally biased region" description="Basic and acidic residues" evidence="1">
    <location>
        <begin position="1298"/>
        <end position="1307"/>
    </location>
</feature>
<dbReference type="Pfam" id="PF13424">
    <property type="entry name" value="TPR_12"/>
    <property type="match status" value="3"/>
</dbReference>
<dbReference type="InterPro" id="IPR027417">
    <property type="entry name" value="P-loop_NTPase"/>
</dbReference>
<evidence type="ECO:0000259" key="2">
    <source>
        <dbReference type="Pfam" id="PF12770"/>
    </source>
</evidence>
<dbReference type="InterPro" id="IPR024983">
    <property type="entry name" value="CHAT_dom"/>
</dbReference>
<proteinExistence type="predicted"/>
<dbReference type="InterPro" id="IPR011990">
    <property type="entry name" value="TPR-like_helical_dom_sf"/>
</dbReference>
<dbReference type="SUPFAM" id="SSF48452">
    <property type="entry name" value="TPR-like"/>
    <property type="match status" value="3"/>
</dbReference>
<feature type="domain" description="CHAT" evidence="2">
    <location>
        <begin position="98"/>
        <end position="336"/>
    </location>
</feature>
<sequence length="1307" mass="145113">MSPENQTTLTLDNGRFTLTHPGRRPRDWDFTPRDRQRFDGFLDAYREALGKRDREKLLLRIGRNIRDWLGDRIGDSPRPPWHFVIQTSHKPDDGQRAFLAVPWELIADQDGHWVAQPHLRFNPYRRLGLSIIEEMPPSDYRLSVLFMAAAPPVQSVLDFEGEEMAILSALGDTAMDLEVEESGMLSLLSSHTDRFSEIRTPDGRSEQAAVEVIHLSCHGGFSSHGEPGLYLEDETGTPVFTRAEDFRRYPNLSHGGLLFLSACHTAEGQPGDKDAHDRVIDSLTQDLLLSGFRAVLGWDGAVGDGEATAFAAELYRNLARKADLAEAVGAARHQLFFRRDQQGTPLASRDWHLARLFLGMEGGGPLTSSSRSRRSLDSQHGVKEFLDTGKQVPVAARAEFVGRRRPIQRVLRAFRERESSGVLIHGMGRQGKSSLAARVASRLSDLQPVVVFGHYQGQDVLRAFADAALGRAVNDWVRAHEPAVRQDPARMNDAIQELLRGPLRKQPVLLILDDLERILAPSAHGLHRVEGEPERETLAALIRGFKAVPGDSRLLITARYRFTLPDDGGRDLTEALLSLPLPPMDAGEQQKQLRKRRLLLEEAKEDAIHPEDPRRTGRCLALAQGNPGLQDLLYRLSRREPAACDGTLDSLEDWLRGRSLADIPDDADAEEIRNLLEGLALTEIGKALTDGERALLGASGLFALPVPEKVMARLMDAKSPDDDGFQPRAHRLVALGLWDVWPDPVHPRQSALAINPLARSLAPAPDESDAGQWAGRCIETLAEAWMPAPDQPPRQSQANGELTRLALLAGFIPVIETCAEEAVAWLYQDLHYREAAAMGREALEQLQKAGIRPPLGLLRWSADALAIIGDTPAAREYYRLALDLYRAKQGGYDYNAVLRVYANQLVDDGQPDEGLKHLERVLRGLPKNNHPREHAITLGDIARIKRNKGQIDEALALHLERLTVHEQLGDQRSRAVTLGDIARIKRNKGEIDEALALHQERLTVYEQLGDQRSRAITLGDIAGIKRNKGQIDGALELHQEELSIYEQLGDQRSRAVTLGDIARIKGNQGQIDEALELHQEELSFYEQLGDQRSRAVTLGDIARIKGNKGQIDGALELHQEELSFYEQLGDQRSRAITLGDIGAIHLQRGEPDKAQALYEEQWEIAKGLGDVEMIAHARWFLGKIANAQQDVQGALEHFNAAYQTFVKLGRLDGIAMVGWDLGFLLCAFGTSRNNKEIQKSGRTILTRSRDALRQLGLTEQAEQVAARLRECGGGDDEGNGDGGDDGPEPSRPASLARRVLDKIKRHH</sequence>
<accession>A0A450TRC6</accession>
<dbReference type="EMBL" id="CAADFE010000024">
    <property type="protein sequence ID" value="VFJ70763.1"/>
    <property type="molecule type" value="Genomic_DNA"/>
</dbReference>
<dbReference type="Gene3D" id="1.25.40.10">
    <property type="entry name" value="Tetratricopeptide repeat domain"/>
    <property type="match status" value="2"/>
</dbReference>
<dbReference type="SUPFAM" id="SSF52540">
    <property type="entry name" value="P-loop containing nucleoside triphosphate hydrolases"/>
    <property type="match status" value="1"/>
</dbReference>
<dbReference type="PANTHER" id="PTHR10098">
    <property type="entry name" value="RAPSYN-RELATED"/>
    <property type="match status" value="1"/>
</dbReference>
<name>A0A450TRC6_9GAMM</name>
<feature type="domain" description="Orc1-like AAA ATPase" evidence="3">
    <location>
        <begin position="399"/>
        <end position="522"/>
    </location>
</feature>
<feature type="compositionally biased region" description="Acidic residues" evidence="1">
    <location>
        <begin position="1273"/>
        <end position="1287"/>
    </location>
</feature>
<evidence type="ECO:0000313" key="4">
    <source>
        <dbReference type="EMBL" id="VFJ70763.1"/>
    </source>
</evidence>